<feature type="compositionally biased region" description="Polar residues" evidence="1">
    <location>
        <begin position="59"/>
        <end position="69"/>
    </location>
</feature>
<accession>A0A2H0TVS0</accession>
<proteinExistence type="predicted"/>
<sequence>MKRFFNIFFVTLGVIFFLLILAGVYFYIADPFGLKQPFIDYEIKKDATSTPSTVTSAPDQTTTNKNPLLSPTQEKTLEKLGIDPATLPTTITPAMEQCLYSKLGTTRANEIKNGASPTAGDYFAARSCL</sequence>
<name>A0A2H0TVS0_9BACT</name>
<keyword evidence="2" id="KW-0472">Membrane</keyword>
<reference evidence="4" key="1">
    <citation type="submission" date="2017-09" db="EMBL/GenBank/DDBJ databases">
        <title>Depth-based differentiation of microbial function through sediment-hosted aquifers and enrichment of novel symbionts in the deep terrestrial subsurface.</title>
        <authorList>
            <person name="Probst A.J."/>
            <person name="Ladd B."/>
            <person name="Jarett J.K."/>
            <person name="Geller-Mcgrath D.E."/>
            <person name="Sieber C.M.K."/>
            <person name="Emerson J.B."/>
            <person name="Anantharaman K."/>
            <person name="Thomas B.C."/>
            <person name="Malmstrom R."/>
            <person name="Stieglmeier M."/>
            <person name="Klingl A."/>
            <person name="Woyke T."/>
            <person name="Ryan C.M."/>
            <person name="Banfield J.F."/>
        </authorList>
    </citation>
    <scope>NUCLEOTIDE SEQUENCE [LARGE SCALE GENOMIC DNA]</scope>
</reference>
<feature type="transmembrane region" description="Helical" evidence="2">
    <location>
        <begin position="7"/>
        <end position="28"/>
    </location>
</feature>
<feature type="region of interest" description="Disordered" evidence="1">
    <location>
        <begin position="49"/>
        <end position="69"/>
    </location>
</feature>
<evidence type="ECO:0000256" key="2">
    <source>
        <dbReference type="SAM" id="Phobius"/>
    </source>
</evidence>
<evidence type="ECO:0000313" key="3">
    <source>
        <dbReference type="EMBL" id="PIR76241.1"/>
    </source>
</evidence>
<dbReference type="EMBL" id="PFBY01000036">
    <property type="protein sequence ID" value="PIR76241.1"/>
    <property type="molecule type" value="Genomic_DNA"/>
</dbReference>
<keyword evidence="2" id="KW-1133">Transmembrane helix</keyword>
<evidence type="ECO:0000256" key="1">
    <source>
        <dbReference type="SAM" id="MobiDB-lite"/>
    </source>
</evidence>
<evidence type="ECO:0000313" key="4">
    <source>
        <dbReference type="Proteomes" id="UP000231530"/>
    </source>
</evidence>
<protein>
    <submittedName>
        <fullName evidence="3">Uncharacterized protein</fullName>
    </submittedName>
</protein>
<dbReference type="AlphaFoldDB" id="A0A2H0TVS0"/>
<feature type="compositionally biased region" description="Low complexity" evidence="1">
    <location>
        <begin position="49"/>
        <end position="58"/>
    </location>
</feature>
<dbReference type="Proteomes" id="UP000231530">
    <property type="component" value="Unassembled WGS sequence"/>
</dbReference>
<keyword evidence="2" id="KW-0812">Transmembrane</keyword>
<gene>
    <name evidence="3" type="ORF">COU32_03150</name>
</gene>
<organism evidence="3 4">
    <name type="scientific">Candidatus Magasanikbacteria bacterium CG10_big_fil_rev_8_21_14_0_10_42_10</name>
    <dbReference type="NCBI Taxonomy" id="1974649"/>
    <lineage>
        <taxon>Bacteria</taxon>
        <taxon>Candidatus Magasanikiibacteriota</taxon>
    </lineage>
</organism>
<comment type="caution">
    <text evidence="3">The sequence shown here is derived from an EMBL/GenBank/DDBJ whole genome shotgun (WGS) entry which is preliminary data.</text>
</comment>